<feature type="binding site" evidence="6">
    <location>
        <position position="114"/>
    </location>
    <ligand>
        <name>substrate</name>
    </ligand>
</feature>
<evidence type="ECO:0000313" key="9">
    <source>
        <dbReference type="Proteomes" id="UP000199312"/>
    </source>
</evidence>
<dbReference type="PANTHER" id="PTHR10151:SF120">
    <property type="entry name" value="BIS(5'-ADENOSYL)-TRIPHOSPHATASE"/>
    <property type="match status" value="1"/>
</dbReference>
<keyword evidence="2 4" id="KW-0479">Metal-binding</keyword>
<dbReference type="GO" id="GO:0046872">
    <property type="term" value="F:metal ion binding"/>
    <property type="evidence" value="ECO:0007669"/>
    <property type="project" value="UniProtKB-KW"/>
</dbReference>
<protein>
    <submittedName>
        <fullName evidence="8">Type I phosphodiesterase / nucleotide pyrophosphatase</fullName>
    </submittedName>
</protein>
<dbReference type="AlphaFoldDB" id="A0A1I6S452"/>
<reference evidence="9" key="1">
    <citation type="submission" date="2016-10" db="EMBL/GenBank/DDBJ databases">
        <authorList>
            <person name="Varghese N."/>
            <person name="Submissions S."/>
        </authorList>
    </citation>
    <scope>NUCLEOTIDE SEQUENCE [LARGE SCALE GENOMIC DNA]</scope>
    <source>
        <strain evidence="9">DSM 24450</strain>
    </source>
</reference>
<dbReference type="PANTHER" id="PTHR10151">
    <property type="entry name" value="ECTONUCLEOTIDE PYROPHOSPHATASE/PHOSPHODIESTERASE"/>
    <property type="match status" value="1"/>
</dbReference>
<evidence type="ECO:0000313" key="8">
    <source>
        <dbReference type="EMBL" id="SFS71716.1"/>
    </source>
</evidence>
<sequence>MKKILFILLLSISFTQCIAVKSKKTTFVATEKKQTNQVDFKRPKLIVGVVVDQMRYDYLIKFYKKYGENGFKKLMKLGYNLENVHYNYIPTYTAVGHTSIYTGTTPTNHGIISNNWYDKYEKKSIYCVDDDRYETVGAKTGGKKSPYRMLTTTISDQLRLAQNMKGKSIGVSIKDRSAILPAGHTANAAYWFEGGDEGKFISSTFYMNELPKWVTDFNNNGKANAYLNQIWNTFYDINSYTETLPDNNNYEGLFKGKETPTFPYNLAELRKLNDNYSLLKAIPFGNSIVTDFAEATIIGENLGTSNFTDFLAISYSSTDYVGHQFGVDAKELEDTYIRMDKEIERLLIILDSNVGKDNYTLFLTADHAAVEVPAYLNSLKIPGGYFNNQEFKTLVKKIALDNFKSKEIIEDISNYQIYLNKDKLKELKLDANYVSQIIADEILSIKNVYKTVTGHTLQTTNFDLGVLQTLQNGYNQKFSGDVLFVPNPTTITYDKTGSTHGSGYSYDTHVPLIFYGSGIKKGQSDNYYPIIDIAPTITSFLKIAQTNGNTGKPIIEVLD</sequence>
<evidence type="ECO:0000256" key="1">
    <source>
        <dbReference type="ARBA" id="ARBA00022553"/>
    </source>
</evidence>
<dbReference type="NCBIfam" id="NF042991">
    <property type="entry name" value="alk_phos_PafA"/>
    <property type="match status" value="1"/>
</dbReference>
<keyword evidence="3 7" id="KW-0732">Signal</keyword>
<evidence type="ECO:0000256" key="6">
    <source>
        <dbReference type="PIRSR" id="PIRSR031924-51"/>
    </source>
</evidence>
<organism evidence="8 9">
    <name type="scientific">Lutibacter maritimus</name>
    <dbReference type="NCBI Taxonomy" id="593133"/>
    <lineage>
        <taxon>Bacteria</taxon>
        <taxon>Pseudomonadati</taxon>
        <taxon>Bacteroidota</taxon>
        <taxon>Flavobacteriia</taxon>
        <taxon>Flavobacteriales</taxon>
        <taxon>Flavobacteriaceae</taxon>
        <taxon>Lutibacter</taxon>
    </lineage>
</organism>
<dbReference type="Proteomes" id="UP000199312">
    <property type="component" value="Unassembled WGS sequence"/>
</dbReference>
<dbReference type="SUPFAM" id="SSF53649">
    <property type="entry name" value="Alkaline phosphatase-like"/>
    <property type="match status" value="1"/>
</dbReference>
<dbReference type="GO" id="GO:0004035">
    <property type="term" value="F:alkaline phosphatase activity"/>
    <property type="evidence" value="ECO:0007669"/>
    <property type="project" value="InterPro"/>
</dbReference>
<dbReference type="STRING" id="593133.SAMN04488006_2793"/>
<evidence type="ECO:0000256" key="2">
    <source>
        <dbReference type="ARBA" id="ARBA00022723"/>
    </source>
</evidence>
<dbReference type="CDD" id="cd16016">
    <property type="entry name" value="AP-SPAP"/>
    <property type="match status" value="1"/>
</dbReference>
<evidence type="ECO:0000256" key="4">
    <source>
        <dbReference type="PIRNR" id="PIRNR031924"/>
    </source>
</evidence>
<proteinExistence type="predicted"/>
<dbReference type="Gene3D" id="3.30.1360.150">
    <property type="match status" value="1"/>
</dbReference>
<name>A0A1I6S452_9FLAO</name>
<dbReference type="InterPro" id="IPR017850">
    <property type="entry name" value="Alkaline_phosphatase_core_sf"/>
</dbReference>
<evidence type="ECO:0000256" key="3">
    <source>
        <dbReference type="ARBA" id="ARBA00022729"/>
    </source>
</evidence>
<keyword evidence="1 5" id="KW-0597">Phosphoprotein</keyword>
<gene>
    <name evidence="8" type="ORF">SAMN04488006_2793</name>
</gene>
<dbReference type="PIRSF" id="PIRSF031924">
    <property type="entry name" value="Pi-irrepressible_AP"/>
    <property type="match status" value="1"/>
</dbReference>
<feature type="signal peptide" evidence="7">
    <location>
        <begin position="1"/>
        <end position="18"/>
    </location>
</feature>
<dbReference type="OrthoDB" id="9766127at2"/>
<feature type="binding site" evidence="6">
    <location>
        <begin position="174"/>
        <end position="176"/>
    </location>
    <ligand>
        <name>substrate</name>
    </ligand>
</feature>
<evidence type="ECO:0000256" key="7">
    <source>
        <dbReference type="SAM" id="SignalP"/>
    </source>
</evidence>
<keyword evidence="9" id="KW-1185">Reference proteome</keyword>
<evidence type="ECO:0000256" key="5">
    <source>
        <dbReference type="PIRSR" id="PIRSR031924-50"/>
    </source>
</evidence>
<dbReference type="Gene3D" id="3.40.720.10">
    <property type="entry name" value="Alkaline Phosphatase, subunit A"/>
    <property type="match status" value="1"/>
</dbReference>
<dbReference type="Pfam" id="PF01663">
    <property type="entry name" value="Phosphodiest"/>
    <property type="match status" value="1"/>
</dbReference>
<dbReference type="InterPro" id="IPR002591">
    <property type="entry name" value="Phosphodiest/P_Trfase"/>
</dbReference>
<dbReference type="EMBL" id="FOZP01000007">
    <property type="protein sequence ID" value="SFS71716.1"/>
    <property type="molecule type" value="Genomic_DNA"/>
</dbReference>
<dbReference type="InterPro" id="IPR026263">
    <property type="entry name" value="Alkaline_phosphatase_prok"/>
</dbReference>
<feature type="active site" description="Phosphothreonine intermediate" evidence="5">
    <location>
        <position position="93"/>
    </location>
</feature>
<feature type="chain" id="PRO_5011676903" evidence="7">
    <location>
        <begin position="19"/>
        <end position="559"/>
    </location>
</feature>
<accession>A0A1I6S452</accession>
<dbReference type="RefSeq" id="WP_090228443.1">
    <property type="nucleotide sequence ID" value="NZ_FOZP01000007.1"/>
</dbReference>